<sequence length="111" mass="11857">MDKAFIAKRSQEKLVATEAAIDAALIETTQLLADLLQARADVGAPVSFADDVQVKLTEAVAALSSARTTMGQVHSGLEEAALRLGIRPRMVGPYRKSDFRLSAEESDRSAA</sequence>
<accession>A0A2Z3HXX9</accession>
<protein>
    <submittedName>
        <fullName evidence="1">Uncharacterized protein</fullName>
    </submittedName>
</protein>
<evidence type="ECO:0000313" key="2">
    <source>
        <dbReference type="Proteomes" id="UP000247763"/>
    </source>
</evidence>
<dbReference type="Proteomes" id="UP000247763">
    <property type="component" value="Chromosome"/>
</dbReference>
<reference evidence="2" key="1">
    <citation type="submission" date="2018-05" db="EMBL/GenBank/DDBJ databases">
        <title>Genome sequencing of Phenylobacterium sp. HYN0004.</title>
        <authorList>
            <person name="Yi H."/>
            <person name="Baek C."/>
        </authorList>
    </citation>
    <scope>NUCLEOTIDE SEQUENCE [LARGE SCALE GENOMIC DNA]</scope>
    <source>
        <strain evidence="2">HYN0004</strain>
    </source>
</reference>
<gene>
    <name evidence="1" type="ORF">HYN04_10760</name>
</gene>
<organism evidence="1 2">
    <name type="scientific">Phenylobacterium parvum</name>
    <dbReference type="NCBI Taxonomy" id="2201350"/>
    <lineage>
        <taxon>Bacteria</taxon>
        <taxon>Pseudomonadati</taxon>
        <taxon>Pseudomonadota</taxon>
        <taxon>Alphaproteobacteria</taxon>
        <taxon>Caulobacterales</taxon>
        <taxon>Caulobacteraceae</taxon>
        <taxon>Phenylobacterium</taxon>
    </lineage>
</organism>
<evidence type="ECO:0000313" key="1">
    <source>
        <dbReference type="EMBL" id="AWM78191.1"/>
    </source>
</evidence>
<dbReference type="EMBL" id="CP029479">
    <property type="protein sequence ID" value="AWM78191.1"/>
    <property type="molecule type" value="Genomic_DNA"/>
</dbReference>
<name>A0A2Z3HXX9_9CAUL</name>
<dbReference type="KEGG" id="phb:HYN04_10760"/>
<dbReference type="OrthoDB" id="7204693at2"/>
<dbReference type="RefSeq" id="WP_110450757.1">
    <property type="nucleotide sequence ID" value="NZ_CP029479.1"/>
</dbReference>
<dbReference type="AlphaFoldDB" id="A0A2Z3HXX9"/>
<proteinExistence type="predicted"/>
<keyword evidence="2" id="KW-1185">Reference proteome</keyword>